<dbReference type="Pfam" id="PF13391">
    <property type="entry name" value="HNH_2"/>
    <property type="match status" value="1"/>
</dbReference>
<dbReference type="AlphaFoldDB" id="A0A319D3A4"/>
<proteinExistence type="predicted"/>
<dbReference type="OrthoDB" id="5416097at2759"/>
<dbReference type="VEuPathDB" id="FungiDB:BO71DRAFT_358790"/>
<keyword evidence="4" id="KW-1185">Reference proteome</keyword>
<evidence type="ECO:0000259" key="2">
    <source>
        <dbReference type="Pfam" id="PF13391"/>
    </source>
</evidence>
<accession>A0A319D3A4</accession>
<feature type="compositionally biased region" description="Low complexity" evidence="1">
    <location>
        <begin position="306"/>
        <end position="320"/>
    </location>
</feature>
<sequence>MTTTRLPVDMDFARIWANRTRIKDPDTGATTPTGSPSTPVRSKKRYATGEFAYMEDPVTEALSPKKPRSQRAVDQCLTRDDGACVITHADQVVIAAHIFPFSLGSKSETFRRRFWSSLRVYWTQEHIDQWRNALLGDDGTETCRNLITLSPSAHAYWDRCLFALKPRPPSADMKTMEVEFLWLPATKRKHIPSRMLLTTRPDLPSDRQSTGRCVKLMNGHTDHPVKSGDIITLKTNDPDEFPLPSYELLQMQWVLHRIAAIRGAADDDEEEETGEDLELSWGSFETVPVPVPSRPPISRANEPRSRSSVTSSSDQQVVPVLTSDDSQCQTPLKTQQEQQEEDHAPLGELSITLRDRGTNVRRQV</sequence>
<gene>
    <name evidence="3" type="ORF">BO71DRAFT_358790</name>
</gene>
<organism evidence="3 4">
    <name type="scientific">Aspergillus ellipticus CBS 707.79</name>
    <dbReference type="NCBI Taxonomy" id="1448320"/>
    <lineage>
        <taxon>Eukaryota</taxon>
        <taxon>Fungi</taxon>
        <taxon>Dikarya</taxon>
        <taxon>Ascomycota</taxon>
        <taxon>Pezizomycotina</taxon>
        <taxon>Eurotiomycetes</taxon>
        <taxon>Eurotiomycetidae</taxon>
        <taxon>Eurotiales</taxon>
        <taxon>Aspergillaceae</taxon>
        <taxon>Aspergillus</taxon>
        <taxon>Aspergillus subgen. Circumdati</taxon>
    </lineage>
</organism>
<feature type="region of interest" description="Disordered" evidence="1">
    <location>
        <begin position="265"/>
        <end position="364"/>
    </location>
</feature>
<reference evidence="3 4" key="1">
    <citation type="submission" date="2018-02" db="EMBL/GenBank/DDBJ databases">
        <title>The genomes of Aspergillus section Nigri reveals drivers in fungal speciation.</title>
        <authorList>
            <consortium name="DOE Joint Genome Institute"/>
            <person name="Vesth T.C."/>
            <person name="Nybo J."/>
            <person name="Theobald S."/>
            <person name="Brandl J."/>
            <person name="Frisvad J.C."/>
            <person name="Nielsen K.F."/>
            <person name="Lyhne E.K."/>
            <person name="Kogle M.E."/>
            <person name="Kuo A."/>
            <person name="Riley R."/>
            <person name="Clum A."/>
            <person name="Nolan M."/>
            <person name="Lipzen A."/>
            <person name="Salamov A."/>
            <person name="Henrissat B."/>
            <person name="Wiebenga A."/>
            <person name="De vries R.P."/>
            <person name="Grigoriev I.V."/>
            <person name="Mortensen U.H."/>
            <person name="Andersen M.R."/>
            <person name="Baker S.E."/>
        </authorList>
    </citation>
    <scope>NUCLEOTIDE SEQUENCE [LARGE SCALE GENOMIC DNA]</scope>
    <source>
        <strain evidence="3 4">CBS 707.79</strain>
    </source>
</reference>
<evidence type="ECO:0000313" key="3">
    <source>
        <dbReference type="EMBL" id="PYH91750.1"/>
    </source>
</evidence>
<dbReference type="Proteomes" id="UP000247810">
    <property type="component" value="Unassembled WGS sequence"/>
</dbReference>
<feature type="compositionally biased region" description="Polar residues" evidence="1">
    <location>
        <begin position="323"/>
        <end position="337"/>
    </location>
</feature>
<feature type="compositionally biased region" description="Low complexity" evidence="1">
    <location>
        <begin position="27"/>
        <end position="39"/>
    </location>
</feature>
<protein>
    <recommendedName>
        <fullName evidence="2">HNH nuclease domain-containing protein</fullName>
    </recommendedName>
</protein>
<dbReference type="EMBL" id="KZ825935">
    <property type="protein sequence ID" value="PYH91750.1"/>
    <property type="molecule type" value="Genomic_DNA"/>
</dbReference>
<evidence type="ECO:0000313" key="4">
    <source>
        <dbReference type="Proteomes" id="UP000247810"/>
    </source>
</evidence>
<feature type="domain" description="HNH nuclease" evidence="2">
    <location>
        <begin position="84"/>
        <end position="164"/>
    </location>
</feature>
<dbReference type="InterPro" id="IPR003615">
    <property type="entry name" value="HNH_nuc"/>
</dbReference>
<feature type="compositionally biased region" description="Acidic residues" evidence="1">
    <location>
        <begin position="266"/>
        <end position="278"/>
    </location>
</feature>
<evidence type="ECO:0000256" key="1">
    <source>
        <dbReference type="SAM" id="MobiDB-lite"/>
    </source>
</evidence>
<feature type="region of interest" description="Disordered" evidence="1">
    <location>
        <begin position="23"/>
        <end position="42"/>
    </location>
</feature>
<name>A0A319D3A4_9EURO</name>